<dbReference type="EMBL" id="JAAGAA010000004">
    <property type="protein sequence ID" value="NDV12340.1"/>
    <property type="molecule type" value="Genomic_DNA"/>
</dbReference>
<keyword evidence="1" id="KW-0732">Signal</keyword>
<keyword evidence="3" id="KW-1185">Reference proteome</keyword>
<organism evidence="2 3">
    <name type="scientific">Crenobacter caeni</name>
    <dbReference type="NCBI Taxonomy" id="2705474"/>
    <lineage>
        <taxon>Bacteria</taxon>
        <taxon>Pseudomonadati</taxon>
        <taxon>Pseudomonadota</taxon>
        <taxon>Betaproteobacteria</taxon>
        <taxon>Neisseriales</taxon>
        <taxon>Neisseriaceae</taxon>
        <taxon>Crenobacter</taxon>
    </lineage>
</organism>
<evidence type="ECO:0008006" key="4">
    <source>
        <dbReference type="Google" id="ProtNLM"/>
    </source>
</evidence>
<dbReference type="Proteomes" id="UP000482578">
    <property type="component" value="Unassembled WGS sequence"/>
</dbReference>
<evidence type="ECO:0000313" key="2">
    <source>
        <dbReference type="EMBL" id="NDV12340.1"/>
    </source>
</evidence>
<protein>
    <recommendedName>
        <fullName evidence="4">Copper-binding protein</fullName>
    </recommendedName>
</protein>
<dbReference type="RefSeq" id="WP_163315570.1">
    <property type="nucleotide sequence ID" value="NZ_JAAGAA010000004.1"/>
</dbReference>
<dbReference type="AlphaFoldDB" id="A0A6B2KQC5"/>
<evidence type="ECO:0000256" key="1">
    <source>
        <dbReference type="SAM" id="SignalP"/>
    </source>
</evidence>
<feature type="signal peptide" evidence="1">
    <location>
        <begin position="1"/>
        <end position="21"/>
    </location>
</feature>
<sequence>MPLNKTLSVLLLSLISGGALAAEAGTAFIALPGKAMLADAVRLAATVTAIDPATRTLTLQGDNGQARQVVAGPEVRNFAQIKVGDRVEVRLLESLSLELKKGGAGVRTRVDSVEAARAEDGSAPAGALARSTTVLADVIKVDAKTHSIELKGVSRKLKLKIDNPEQLKQIQVGDQIKGTYIDALGISVTPQPAK</sequence>
<reference evidence="2 3" key="1">
    <citation type="submission" date="2020-02" db="EMBL/GenBank/DDBJ databases">
        <authorList>
            <person name="Yang Z."/>
        </authorList>
    </citation>
    <scope>NUCLEOTIDE SEQUENCE [LARGE SCALE GENOMIC DNA]</scope>
    <source>
        <strain evidence="2 3">HX-7-9</strain>
    </source>
</reference>
<gene>
    <name evidence="2" type="ORF">GZH52_05960</name>
</gene>
<proteinExistence type="predicted"/>
<name>A0A6B2KQC5_9NEIS</name>
<feature type="chain" id="PRO_5025660424" description="Copper-binding protein" evidence="1">
    <location>
        <begin position="22"/>
        <end position="194"/>
    </location>
</feature>
<comment type="caution">
    <text evidence="2">The sequence shown here is derived from an EMBL/GenBank/DDBJ whole genome shotgun (WGS) entry which is preliminary data.</text>
</comment>
<evidence type="ECO:0000313" key="3">
    <source>
        <dbReference type="Proteomes" id="UP000482578"/>
    </source>
</evidence>
<accession>A0A6B2KQC5</accession>